<evidence type="ECO:0000256" key="7">
    <source>
        <dbReference type="ARBA" id="ARBA00022759"/>
    </source>
</evidence>
<reference evidence="17" key="4">
    <citation type="submission" date="2025-09" db="UniProtKB">
        <authorList>
            <consortium name="Ensembl"/>
        </authorList>
    </citation>
    <scope>IDENTIFICATION</scope>
</reference>
<keyword evidence="3 14" id="KW-0963">Cytoplasm</keyword>
<evidence type="ECO:0000256" key="5">
    <source>
        <dbReference type="ARBA" id="ARBA00022723"/>
    </source>
</evidence>
<dbReference type="PANTHER" id="PTHR16036">
    <property type="entry name" value="ANKYRIN REPEAT AND ZINC FINGER DOMAIN-CONTAINING PROTEIN 1"/>
    <property type="match status" value="1"/>
</dbReference>
<reference evidence="18" key="2">
    <citation type="journal article" date="2014" name="Nat. Commun.">
        <title>The cavefish genome reveals candidate genes for eye loss.</title>
        <authorList>
            <person name="McGaugh S.E."/>
            <person name="Gross J.B."/>
            <person name="Aken B."/>
            <person name="Blin M."/>
            <person name="Borowsky R."/>
            <person name="Chalopin D."/>
            <person name="Hinaux H."/>
            <person name="Jeffery W.R."/>
            <person name="Keene A."/>
            <person name="Ma L."/>
            <person name="Minx P."/>
            <person name="Murphy D."/>
            <person name="O'Quin K.E."/>
            <person name="Retaux S."/>
            <person name="Rohner N."/>
            <person name="Searle S.M."/>
            <person name="Stahl B.A."/>
            <person name="Tabin C."/>
            <person name="Volff J.N."/>
            <person name="Yoshizawa M."/>
            <person name="Warren W.C."/>
        </authorList>
    </citation>
    <scope>NUCLEOTIDE SEQUENCE [LARGE SCALE GENOMIC DNA]</scope>
    <source>
        <strain evidence="18">female</strain>
    </source>
</reference>
<evidence type="ECO:0000256" key="10">
    <source>
        <dbReference type="ARBA" id="ARBA00022833"/>
    </source>
</evidence>
<dbReference type="Pfam" id="PF00023">
    <property type="entry name" value="Ank"/>
    <property type="match status" value="1"/>
</dbReference>
<evidence type="ECO:0000256" key="9">
    <source>
        <dbReference type="ARBA" id="ARBA00022801"/>
    </source>
</evidence>
<feature type="region of interest" description="Disordered" evidence="15">
    <location>
        <begin position="111"/>
        <end position="156"/>
    </location>
</feature>
<evidence type="ECO:0000256" key="15">
    <source>
        <dbReference type="SAM" id="MobiDB-lite"/>
    </source>
</evidence>
<feature type="compositionally biased region" description="Polar residues" evidence="15">
    <location>
        <begin position="28"/>
        <end position="41"/>
    </location>
</feature>
<dbReference type="Proteomes" id="UP000018467">
    <property type="component" value="Unassembled WGS sequence"/>
</dbReference>
<feature type="active site" evidence="14">
    <location>
        <position position="239"/>
    </location>
</feature>
<protein>
    <submittedName>
        <fullName evidence="17">Ankyrin repeat and zinc finger peptidyl tRNA hydrolase 1</fullName>
    </submittedName>
</protein>
<keyword evidence="4 14" id="KW-0540">Nuclease</keyword>
<evidence type="ECO:0000256" key="2">
    <source>
        <dbReference type="ARBA" id="ARBA00009262"/>
    </source>
</evidence>
<feature type="region of interest" description="Disordered" evidence="15">
    <location>
        <begin position="409"/>
        <end position="475"/>
    </location>
</feature>
<evidence type="ECO:0000256" key="13">
    <source>
        <dbReference type="PROSITE-ProRule" id="PRU00023"/>
    </source>
</evidence>
<evidence type="ECO:0000256" key="6">
    <source>
        <dbReference type="ARBA" id="ARBA00022737"/>
    </source>
</evidence>
<dbReference type="InParanoid" id="A0A3B1IWF6"/>
<evidence type="ECO:0000256" key="11">
    <source>
        <dbReference type="ARBA" id="ARBA00023043"/>
    </source>
</evidence>
<keyword evidence="8" id="KW-0863">Zinc-finger</keyword>
<dbReference type="Bgee" id="ENSAMXG00000038519">
    <property type="expression patterns" value="Expressed in testis and 14 other cell types or tissues"/>
</dbReference>
<sequence length="719" mass="81250">MAGVEQRSVFEFAGDLKLINGLREVSNLPSLQGDPQPTPECTASEGFPNERSSSRRVEEGVGGVSDRMLCSACQCPFESRDEQMEHYKLDWHRFNLRQRLAGRAPLSVEEFEKKTGTGDLSSISGSDSEDDEVDDVGDRGRGDEENTEVLEGGRSSSRVVFQNSEGQYVSLYRCVLQSNKTEAEVDLVDSLLKISDRTVWVILMTGGGHFAGAVFKGNEILQHKTFHRYTVRAKRGTAQSVRDGQNRSHAPKSAGAALRRYNEAALVKEIQDLLKNWAEYLEQANAVFLRTPKYNRGVFFGGRGAPLEKRDGRIRSLPFATRRATFSEIQRVHNVLSTLQVYDRTTEISSILSPGRRVWQRKTPNPTAHPPQNPAEKDEEQSSDDDDDDEGSVELEMVKMSLNTLDLREYEVKPNKKRRRKKRERKKEDVSSKVENEDHDDDEEKAVEEDVPIDNEEKTKLKRKPQNKKELPEGTEGELWEYSVRDALYTACKTGDTATLHSLLQLPESPAEPGDSEHQNPTLKLLNTPIDSAGYTLLHVASAAGQKHAVRLLLEAGSDPASRDKSGQTPYAVAEKDTRNTFRKFMAEHPNRYDYAKAQVPGPLTAEIESKKAEKKKAQRAARKQREKEQKEEKRREEEEEEERKRFLSLSDREKRALAAERRLAEQAATDGIKLTNIKRCWQCGESLLGKIPFEYLQFSFCSPRCVQSHRKANAAAKP</sequence>
<keyword evidence="6" id="KW-0677">Repeat</keyword>
<dbReference type="SUPFAM" id="SSF48403">
    <property type="entry name" value="Ankyrin repeat"/>
    <property type="match status" value="1"/>
</dbReference>
<keyword evidence="10" id="KW-0862">Zinc</keyword>
<reference evidence="18" key="1">
    <citation type="submission" date="2013-03" db="EMBL/GenBank/DDBJ databases">
        <authorList>
            <person name="Jeffery W."/>
            <person name="Warren W."/>
            <person name="Wilson R.K."/>
        </authorList>
    </citation>
    <scope>NUCLEOTIDE SEQUENCE</scope>
    <source>
        <strain evidence="18">female</strain>
    </source>
</reference>
<reference evidence="17" key="3">
    <citation type="submission" date="2025-08" db="UniProtKB">
        <authorList>
            <consortium name="Ensembl"/>
        </authorList>
    </citation>
    <scope>IDENTIFICATION</scope>
</reference>
<evidence type="ECO:0000256" key="14">
    <source>
        <dbReference type="PROSITE-ProRule" id="PRU01389"/>
    </source>
</evidence>
<feature type="compositionally biased region" description="Basic and acidic residues" evidence="15">
    <location>
        <begin position="426"/>
        <end position="436"/>
    </location>
</feature>
<evidence type="ECO:0000259" key="16">
    <source>
        <dbReference type="PROSITE" id="PS52044"/>
    </source>
</evidence>
<dbReference type="GeneTree" id="ENSGT00390000005911"/>
<dbReference type="GO" id="GO:0008270">
    <property type="term" value="F:zinc ion binding"/>
    <property type="evidence" value="ECO:0007669"/>
    <property type="project" value="UniProtKB-KW"/>
</dbReference>
<dbReference type="Gene3D" id="1.25.40.20">
    <property type="entry name" value="Ankyrin repeat-containing domain"/>
    <property type="match status" value="1"/>
</dbReference>
<evidence type="ECO:0000256" key="4">
    <source>
        <dbReference type="ARBA" id="ARBA00022722"/>
    </source>
</evidence>
<accession>A0A3B1IWF6</accession>
<dbReference type="InterPro" id="IPR002110">
    <property type="entry name" value="Ankyrin_rpt"/>
</dbReference>
<evidence type="ECO:0000256" key="3">
    <source>
        <dbReference type="ARBA" id="ARBA00022490"/>
    </source>
</evidence>
<keyword evidence="7 14" id="KW-0255">Endonuclease</keyword>
<dbReference type="InterPro" id="IPR047139">
    <property type="entry name" value="ANKZ1/VMS1"/>
</dbReference>
<dbReference type="SMART" id="SM00248">
    <property type="entry name" value="ANK"/>
    <property type="match status" value="2"/>
</dbReference>
<dbReference type="Ensembl" id="ENSAMXT00000040745.1">
    <property type="protein sequence ID" value="ENSAMXP00000033424.1"/>
    <property type="gene ID" value="ENSAMXG00000038519.1"/>
</dbReference>
<feature type="region of interest" description="Disordered" evidence="15">
    <location>
        <begin position="355"/>
        <end position="390"/>
    </location>
</feature>
<evidence type="ECO:0000313" key="18">
    <source>
        <dbReference type="Proteomes" id="UP000018467"/>
    </source>
</evidence>
<keyword evidence="11 13" id="KW-0040">ANK repeat</keyword>
<feature type="compositionally biased region" description="Basic residues" evidence="15">
    <location>
        <begin position="613"/>
        <end position="623"/>
    </location>
</feature>
<dbReference type="PROSITE" id="PS50297">
    <property type="entry name" value="ANK_REP_REGION"/>
    <property type="match status" value="1"/>
</dbReference>
<feature type="compositionally biased region" description="Acidic residues" evidence="15">
    <location>
        <begin position="377"/>
        <end position="390"/>
    </location>
</feature>
<proteinExistence type="inferred from homology"/>
<dbReference type="PROSITE" id="PS52044">
    <property type="entry name" value="VLRF1"/>
    <property type="match status" value="1"/>
</dbReference>
<feature type="region of interest" description="Disordered" evidence="15">
    <location>
        <begin position="28"/>
        <end position="61"/>
    </location>
</feature>
<dbReference type="InterPro" id="IPR041175">
    <property type="entry name" value="VLRF1/Vms1"/>
</dbReference>
<dbReference type="GO" id="GO:0005737">
    <property type="term" value="C:cytoplasm"/>
    <property type="evidence" value="ECO:0007669"/>
    <property type="project" value="UniProtKB-SubCell"/>
</dbReference>
<comment type="similarity">
    <text evidence="2 14">Belongs to the ANKZF1/VMS1 family.</text>
</comment>
<dbReference type="PROSITE" id="PS50088">
    <property type="entry name" value="ANK_REPEAT"/>
    <property type="match status" value="1"/>
</dbReference>
<organism evidence="17 18">
    <name type="scientific">Astyanax mexicanus</name>
    <name type="common">Blind cave fish</name>
    <name type="synonym">Astyanax fasciatus mexicanus</name>
    <dbReference type="NCBI Taxonomy" id="7994"/>
    <lineage>
        <taxon>Eukaryota</taxon>
        <taxon>Metazoa</taxon>
        <taxon>Chordata</taxon>
        <taxon>Craniata</taxon>
        <taxon>Vertebrata</taxon>
        <taxon>Euteleostomi</taxon>
        <taxon>Actinopterygii</taxon>
        <taxon>Neopterygii</taxon>
        <taxon>Teleostei</taxon>
        <taxon>Ostariophysi</taxon>
        <taxon>Characiformes</taxon>
        <taxon>Characoidei</taxon>
        <taxon>Acestrorhamphidae</taxon>
        <taxon>Acestrorhamphinae</taxon>
        <taxon>Astyanax</taxon>
    </lineage>
</organism>
<evidence type="ECO:0000256" key="8">
    <source>
        <dbReference type="ARBA" id="ARBA00022771"/>
    </source>
</evidence>
<dbReference type="Pfam" id="PF18716">
    <property type="entry name" value="VATC"/>
    <property type="match status" value="1"/>
</dbReference>
<dbReference type="InterPro" id="IPR036770">
    <property type="entry name" value="Ankyrin_rpt-contain_sf"/>
</dbReference>
<dbReference type="GO" id="GO:0016787">
    <property type="term" value="F:hydrolase activity"/>
    <property type="evidence" value="ECO:0007669"/>
    <property type="project" value="UniProtKB-KW"/>
</dbReference>
<feature type="compositionally biased region" description="Acidic residues" evidence="15">
    <location>
        <begin position="437"/>
        <end position="454"/>
    </location>
</feature>
<feature type="region of interest" description="Disordered" evidence="15">
    <location>
        <begin position="607"/>
        <end position="648"/>
    </location>
</feature>
<dbReference type="GO" id="GO:0004519">
    <property type="term" value="F:endonuclease activity"/>
    <property type="evidence" value="ECO:0007669"/>
    <property type="project" value="UniProtKB-KW"/>
</dbReference>
<comment type="subcellular location">
    <subcellularLocation>
        <location evidence="1">Cytoplasm</location>
    </subcellularLocation>
</comment>
<keyword evidence="18" id="KW-1185">Reference proteome</keyword>
<feature type="compositionally biased region" description="Basic and acidic residues" evidence="15">
    <location>
        <begin position="624"/>
        <end position="648"/>
    </location>
</feature>
<evidence type="ECO:0000256" key="1">
    <source>
        <dbReference type="ARBA" id="ARBA00004496"/>
    </source>
</evidence>
<dbReference type="AlphaFoldDB" id="A0A3B1IWF6"/>
<evidence type="ECO:0000313" key="17">
    <source>
        <dbReference type="Ensembl" id="ENSAMXP00000033424.1"/>
    </source>
</evidence>
<feature type="domain" description="VLRF1" evidence="16">
    <location>
        <begin position="196"/>
        <end position="339"/>
    </location>
</feature>
<keyword evidence="9 14" id="KW-0378">Hydrolase</keyword>
<dbReference type="STRING" id="7994.ENSAMXP00000033424"/>
<keyword evidence="12" id="KW-0175">Coiled coil</keyword>
<feature type="compositionally biased region" description="Basic residues" evidence="15">
    <location>
        <begin position="415"/>
        <end position="425"/>
    </location>
</feature>
<comment type="domain">
    <text evidence="14">The VLRF1 domain mediates binding to the 60S ribosomal subunit.</text>
</comment>
<name>A0A3B1IWF6_ASTMX</name>
<dbReference type="InterPro" id="IPR041540">
    <property type="entry name" value="VATC"/>
</dbReference>
<keyword evidence="5" id="KW-0479">Metal-binding</keyword>
<dbReference type="PANTHER" id="PTHR16036:SF2">
    <property type="entry name" value="TRNA ENDONUCLEASE ANKZF1"/>
    <property type="match status" value="1"/>
</dbReference>
<dbReference type="Pfam" id="PF18826">
    <property type="entry name" value="bVLRF1"/>
    <property type="match status" value="1"/>
</dbReference>
<feature type="repeat" description="ANK" evidence="13">
    <location>
        <begin position="533"/>
        <end position="565"/>
    </location>
</feature>
<dbReference type="GO" id="GO:0036503">
    <property type="term" value="P:ERAD pathway"/>
    <property type="evidence" value="ECO:0007669"/>
    <property type="project" value="TreeGrafter"/>
</dbReference>
<evidence type="ECO:0000256" key="12">
    <source>
        <dbReference type="ARBA" id="ARBA00023054"/>
    </source>
</evidence>